<dbReference type="GO" id="GO:0044772">
    <property type="term" value="P:mitotic cell cycle phase transition"/>
    <property type="evidence" value="ECO:0007669"/>
    <property type="project" value="InterPro"/>
</dbReference>
<feature type="domain" description="Cyclin C-terminal" evidence="7">
    <location>
        <begin position="320"/>
        <end position="441"/>
    </location>
</feature>
<protein>
    <submittedName>
        <fullName evidence="8">Uncharacterized protein</fullName>
    </submittedName>
</protein>
<feature type="domain" description="Cyclin-like" evidence="6">
    <location>
        <begin position="324"/>
        <end position="411"/>
    </location>
</feature>
<feature type="compositionally biased region" description="Polar residues" evidence="5">
    <location>
        <begin position="110"/>
        <end position="121"/>
    </location>
</feature>
<dbReference type="Pfam" id="PF02984">
    <property type="entry name" value="Cyclin_C"/>
    <property type="match status" value="1"/>
</dbReference>
<dbReference type="FunFam" id="1.10.472.10:FF:000001">
    <property type="entry name" value="G2/mitotic-specific cyclin"/>
    <property type="match status" value="1"/>
</dbReference>
<dbReference type="EMBL" id="BDGX01000035">
    <property type="protein sequence ID" value="GAV52974.1"/>
    <property type="molecule type" value="Genomic_DNA"/>
</dbReference>
<feature type="compositionally biased region" description="Polar residues" evidence="5">
    <location>
        <begin position="1"/>
        <end position="10"/>
    </location>
</feature>
<evidence type="ECO:0000259" key="6">
    <source>
        <dbReference type="SMART" id="SM00385"/>
    </source>
</evidence>
<evidence type="ECO:0000313" key="9">
    <source>
        <dbReference type="Proteomes" id="UP000187013"/>
    </source>
</evidence>
<dbReference type="Pfam" id="PF00134">
    <property type="entry name" value="Cyclin_N"/>
    <property type="match status" value="1"/>
</dbReference>
<feature type="domain" description="Cyclin-like" evidence="6">
    <location>
        <begin position="227"/>
        <end position="311"/>
    </location>
</feature>
<feature type="region of interest" description="Disordered" evidence="5">
    <location>
        <begin position="1"/>
        <end position="172"/>
    </location>
</feature>
<dbReference type="AlphaFoldDB" id="A0A1Q3AB38"/>
<evidence type="ECO:0000259" key="7">
    <source>
        <dbReference type="SMART" id="SM01332"/>
    </source>
</evidence>
<dbReference type="Gene3D" id="1.10.472.10">
    <property type="entry name" value="Cyclin-like"/>
    <property type="match status" value="2"/>
</dbReference>
<dbReference type="SMART" id="SM01332">
    <property type="entry name" value="Cyclin_C"/>
    <property type="match status" value="1"/>
</dbReference>
<dbReference type="InterPro" id="IPR006671">
    <property type="entry name" value="Cyclin_N"/>
</dbReference>
<accession>A0A1Q3AB38</accession>
<dbReference type="InterPro" id="IPR048258">
    <property type="entry name" value="Cyclins_cyclin-box"/>
</dbReference>
<comment type="similarity">
    <text evidence="4">Belongs to the cyclin family.</text>
</comment>
<evidence type="ECO:0000256" key="1">
    <source>
        <dbReference type="ARBA" id="ARBA00022618"/>
    </source>
</evidence>
<dbReference type="GO" id="GO:0051301">
    <property type="term" value="P:cell division"/>
    <property type="evidence" value="ECO:0007669"/>
    <property type="project" value="UniProtKB-KW"/>
</dbReference>
<feature type="compositionally biased region" description="Low complexity" evidence="5">
    <location>
        <begin position="63"/>
        <end position="83"/>
    </location>
</feature>
<dbReference type="InterPro" id="IPR046965">
    <property type="entry name" value="Cyclin_A/B-like"/>
</dbReference>
<reference evidence="8 9" key="1">
    <citation type="submission" date="2016-08" db="EMBL/GenBank/DDBJ databases">
        <title>Draft genome sequence of allopolyploid Zygosaccharomyces rouxii.</title>
        <authorList>
            <person name="Watanabe J."/>
            <person name="Uehara K."/>
            <person name="Mogi Y."/>
            <person name="Tsukioka Y."/>
        </authorList>
    </citation>
    <scope>NUCLEOTIDE SEQUENCE [LARGE SCALE GENOMIC DNA]</scope>
    <source>
        <strain evidence="8 9">NBRC 110957</strain>
    </source>
</reference>
<dbReference type="OrthoDB" id="5590282at2759"/>
<organism evidence="8 9">
    <name type="scientific">Zygosaccharomyces rouxii</name>
    <dbReference type="NCBI Taxonomy" id="4956"/>
    <lineage>
        <taxon>Eukaryota</taxon>
        <taxon>Fungi</taxon>
        <taxon>Dikarya</taxon>
        <taxon>Ascomycota</taxon>
        <taxon>Saccharomycotina</taxon>
        <taxon>Saccharomycetes</taxon>
        <taxon>Saccharomycetales</taxon>
        <taxon>Saccharomycetaceae</taxon>
        <taxon>Zygosaccharomyces</taxon>
    </lineage>
</organism>
<name>A0A1Q3AB38_ZYGRO</name>
<feature type="compositionally biased region" description="Polar residues" evidence="5">
    <location>
        <begin position="17"/>
        <end position="36"/>
    </location>
</feature>
<dbReference type="PROSITE" id="PS00292">
    <property type="entry name" value="CYCLINS"/>
    <property type="match status" value="1"/>
</dbReference>
<dbReference type="InterPro" id="IPR036915">
    <property type="entry name" value="Cyclin-like_sf"/>
</dbReference>
<dbReference type="GO" id="GO:0016538">
    <property type="term" value="F:cyclin-dependent protein serine/threonine kinase regulator activity"/>
    <property type="evidence" value="ECO:0007669"/>
    <property type="project" value="InterPro"/>
</dbReference>
<keyword evidence="2 4" id="KW-0195">Cyclin</keyword>
<dbReference type="PANTHER" id="PTHR10177">
    <property type="entry name" value="CYCLINS"/>
    <property type="match status" value="1"/>
</dbReference>
<dbReference type="InterPro" id="IPR013763">
    <property type="entry name" value="Cyclin-like_dom"/>
</dbReference>
<evidence type="ECO:0000313" key="8">
    <source>
        <dbReference type="EMBL" id="GAV52974.1"/>
    </source>
</evidence>
<keyword evidence="3" id="KW-0131">Cell cycle</keyword>
<sequence>MGSNNKSGNVNIVKRTSGGNMENTVSAANTGANTHTTDLKEKSRISTLKRSNTFNADNFVTPQNQQSASSNANTNANSSANLSTPMVRNRRALTEVPVNQQRQPLEKQYHQSLQHQQTGINTKIRREPSELSSLSSTRKRSIYRDEEEQEEVEESKSVKRVKSSSPRKWKDLDSDEKTDICMVTEYTDEIFEHLYKREMETLPTHNYLENLESPYHLRPSMRAILVDWLVEVHEKFQCYPETLFLTINIMDRFLAKNKVTLSKLQLLAVTSLFIAAKFEEVTLPKLSDYAYITDGAASKHDIKSAEMFMLTSLSFDIAWPNPMNFLRRISKADSYDFQTRSMGKFLLEYTMCCHKFINVKPSVMSAMSMFVARRISQRNNPIWDETFKHYSGDIDALNDQSFQNLCKELVNEIASPQTRLDSLILKFKKPKYGAIYYKVYDWCKKQVENDSLDSLFSV</sequence>
<evidence type="ECO:0000256" key="2">
    <source>
        <dbReference type="ARBA" id="ARBA00023127"/>
    </source>
</evidence>
<gene>
    <name evidence="8" type="ORF">ZYGR_0AI02560</name>
</gene>
<keyword evidence="1" id="KW-0132">Cell division</keyword>
<dbReference type="PIRSF" id="PIRSF001771">
    <property type="entry name" value="Cyclin_A_B_D_E"/>
    <property type="match status" value="1"/>
</dbReference>
<dbReference type="Proteomes" id="UP000187013">
    <property type="component" value="Unassembled WGS sequence"/>
</dbReference>
<evidence type="ECO:0000256" key="4">
    <source>
        <dbReference type="RuleBase" id="RU000383"/>
    </source>
</evidence>
<comment type="caution">
    <text evidence="8">The sequence shown here is derived from an EMBL/GenBank/DDBJ whole genome shotgun (WGS) entry which is preliminary data.</text>
</comment>
<dbReference type="SUPFAM" id="SSF47954">
    <property type="entry name" value="Cyclin-like"/>
    <property type="match status" value="2"/>
</dbReference>
<dbReference type="SMART" id="SM00385">
    <property type="entry name" value="CYCLIN"/>
    <property type="match status" value="2"/>
</dbReference>
<dbReference type="InterPro" id="IPR004367">
    <property type="entry name" value="Cyclin_C-dom"/>
</dbReference>
<feature type="compositionally biased region" description="Basic residues" evidence="5">
    <location>
        <begin position="158"/>
        <end position="167"/>
    </location>
</feature>
<evidence type="ECO:0000256" key="5">
    <source>
        <dbReference type="SAM" id="MobiDB-lite"/>
    </source>
</evidence>
<dbReference type="InterPro" id="IPR039361">
    <property type="entry name" value="Cyclin"/>
</dbReference>
<feature type="compositionally biased region" description="Polar residues" evidence="5">
    <location>
        <begin position="45"/>
        <end position="62"/>
    </location>
</feature>
<evidence type="ECO:0000256" key="3">
    <source>
        <dbReference type="ARBA" id="ARBA00023306"/>
    </source>
</evidence>
<proteinExistence type="inferred from homology"/>